<protein>
    <submittedName>
        <fullName evidence="2">Uncharacterized protein</fullName>
    </submittedName>
</protein>
<dbReference type="eggNOG" id="ENOG5032Y66">
    <property type="taxonomic scope" value="Bacteria"/>
</dbReference>
<reference evidence="2 3" key="1">
    <citation type="submission" date="2017-03" db="EMBL/GenBank/DDBJ databases">
        <title>Foreign affairs: Plasmid Transfer between Roseobacters and Rhizobia.</title>
        <authorList>
            <person name="Bartling P."/>
            <person name="Bunk B."/>
            <person name="Overmann J."/>
            <person name="Brinkmann H."/>
            <person name="Petersen J."/>
        </authorList>
    </citation>
    <scope>NUCLEOTIDE SEQUENCE [LARGE SCALE GENOMIC DNA]</scope>
    <source>
        <strain evidence="2 3">MACL11</strain>
    </source>
</reference>
<evidence type="ECO:0000313" key="2">
    <source>
        <dbReference type="EMBL" id="AQZ53364.1"/>
    </source>
</evidence>
<accession>A0A1U9Z6R9</accession>
<gene>
    <name evidence="2" type="ORF">Mame_04064</name>
</gene>
<dbReference type="RefSeq" id="WP_026173821.1">
    <property type="nucleotide sequence ID" value="NZ_AQWH01000027.1"/>
</dbReference>
<proteinExistence type="predicted"/>
<keyword evidence="3" id="KW-1185">Reference proteome</keyword>
<organism evidence="2 3">
    <name type="scientific">Martelella mediterranea DSM 17316</name>
    <dbReference type="NCBI Taxonomy" id="1122214"/>
    <lineage>
        <taxon>Bacteria</taxon>
        <taxon>Pseudomonadati</taxon>
        <taxon>Pseudomonadota</taxon>
        <taxon>Alphaproteobacteria</taxon>
        <taxon>Hyphomicrobiales</taxon>
        <taxon>Aurantimonadaceae</taxon>
        <taxon>Martelella</taxon>
    </lineage>
</organism>
<dbReference type="OrthoDB" id="9813419at2"/>
<evidence type="ECO:0000313" key="3">
    <source>
        <dbReference type="Proteomes" id="UP000191135"/>
    </source>
</evidence>
<dbReference type="Proteomes" id="UP000191135">
    <property type="component" value="Chromosome"/>
</dbReference>
<dbReference type="KEGG" id="mmed:Mame_04064"/>
<dbReference type="STRING" id="1122214.Mame_04064"/>
<evidence type="ECO:0000256" key="1">
    <source>
        <dbReference type="SAM" id="MobiDB-lite"/>
    </source>
</evidence>
<sequence>MANVPKPPSMAGLKKRIREHRAREKSDGFVRERYCLAREDARAKAREWFQSYPKAAYWTEVESWRVTGDDRIEFTMRRLSSAD</sequence>
<dbReference type="AlphaFoldDB" id="A0A1U9Z6R9"/>
<feature type="region of interest" description="Disordered" evidence="1">
    <location>
        <begin position="1"/>
        <end position="24"/>
    </location>
</feature>
<dbReference type="EMBL" id="CP020330">
    <property type="protein sequence ID" value="AQZ53364.1"/>
    <property type="molecule type" value="Genomic_DNA"/>
</dbReference>
<name>A0A1U9Z6R9_9HYPH</name>